<dbReference type="SUPFAM" id="SSF46561">
    <property type="entry name" value="Ribosomal protein L29 (L29p)"/>
    <property type="match status" value="1"/>
</dbReference>
<comment type="caution">
    <text evidence="2">The sequence shown here is derived from an EMBL/GenBank/DDBJ whole genome shotgun (WGS) entry which is preliminary data.</text>
</comment>
<name>A0A1F5ZAA0_9BACT</name>
<dbReference type="Gene3D" id="1.10.287.310">
    <property type="match status" value="1"/>
</dbReference>
<evidence type="ECO:0008006" key="4">
    <source>
        <dbReference type="Google" id="ProtNLM"/>
    </source>
</evidence>
<dbReference type="InterPro" id="IPR036049">
    <property type="entry name" value="Ribosomal_uL29_sf"/>
</dbReference>
<organism evidence="2 3">
    <name type="scientific">Candidatus Gottesmanbacteria bacterium RBG_16_43_7</name>
    <dbReference type="NCBI Taxonomy" id="1798373"/>
    <lineage>
        <taxon>Bacteria</taxon>
        <taxon>Candidatus Gottesmaniibacteriota</taxon>
    </lineage>
</organism>
<dbReference type="EMBL" id="MFJC01000023">
    <property type="protein sequence ID" value="OGG09321.1"/>
    <property type="molecule type" value="Genomic_DNA"/>
</dbReference>
<accession>A0A1F5ZAA0</accession>
<gene>
    <name evidence="2" type="ORF">A2154_03230</name>
</gene>
<evidence type="ECO:0000256" key="1">
    <source>
        <dbReference type="SAM" id="Coils"/>
    </source>
</evidence>
<dbReference type="Proteomes" id="UP000176854">
    <property type="component" value="Unassembled WGS sequence"/>
</dbReference>
<dbReference type="STRING" id="1798373.A2154_03230"/>
<evidence type="ECO:0000313" key="2">
    <source>
        <dbReference type="EMBL" id="OGG09321.1"/>
    </source>
</evidence>
<dbReference type="AlphaFoldDB" id="A0A1F5ZAA0"/>
<proteinExistence type="predicted"/>
<keyword evidence="1" id="KW-0175">Coiled coil</keyword>
<dbReference type="GO" id="GO:0003735">
    <property type="term" value="F:structural constituent of ribosome"/>
    <property type="evidence" value="ECO:0007669"/>
    <property type="project" value="InterPro"/>
</dbReference>
<dbReference type="GO" id="GO:0005840">
    <property type="term" value="C:ribosome"/>
    <property type="evidence" value="ECO:0007669"/>
    <property type="project" value="InterPro"/>
</dbReference>
<sequence length="71" mass="8322">MKLKDKNQLHQSEIQELRQSAAEIRRKISEHEVNMLTKPQKNLRSGKLLRQNLAVVLTIIRAKELNYGRKS</sequence>
<feature type="coiled-coil region" evidence="1">
    <location>
        <begin position="7"/>
        <end position="34"/>
    </location>
</feature>
<reference evidence="2 3" key="1">
    <citation type="journal article" date="2016" name="Nat. Commun.">
        <title>Thousands of microbial genomes shed light on interconnected biogeochemical processes in an aquifer system.</title>
        <authorList>
            <person name="Anantharaman K."/>
            <person name="Brown C.T."/>
            <person name="Hug L.A."/>
            <person name="Sharon I."/>
            <person name="Castelle C.J."/>
            <person name="Probst A.J."/>
            <person name="Thomas B.C."/>
            <person name="Singh A."/>
            <person name="Wilkins M.J."/>
            <person name="Karaoz U."/>
            <person name="Brodie E.L."/>
            <person name="Williams K.H."/>
            <person name="Hubbard S.S."/>
            <person name="Banfield J.F."/>
        </authorList>
    </citation>
    <scope>NUCLEOTIDE SEQUENCE [LARGE SCALE GENOMIC DNA]</scope>
</reference>
<evidence type="ECO:0000313" key="3">
    <source>
        <dbReference type="Proteomes" id="UP000176854"/>
    </source>
</evidence>
<protein>
    <recommendedName>
        <fullName evidence="4">50S ribosomal protein L29</fullName>
    </recommendedName>
</protein>
<dbReference type="GO" id="GO:0006412">
    <property type="term" value="P:translation"/>
    <property type="evidence" value="ECO:0007669"/>
    <property type="project" value="InterPro"/>
</dbReference>